<evidence type="ECO:0000313" key="8">
    <source>
        <dbReference type="Proteomes" id="UP000193642"/>
    </source>
</evidence>
<dbReference type="GO" id="GO:0000981">
    <property type="term" value="F:DNA-binding transcription factor activity, RNA polymerase II-specific"/>
    <property type="evidence" value="ECO:0007669"/>
    <property type="project" value="TreeGrafter"/>
</dbReference>
<evidence type="ECO:0000259" key="6">
    <source>
        <dbReference type="PROSITE" id="PS50157"/>
    </source>
</evidence>
<organism evidence="7 8">
    <name type="scientific">Rhizoclosmatium globosum</name>
    <dbReference type="NCBI Taxonomy" id="329046"/>
    <lineage>
        <taxon>Eukaryota</taxon>
        <taxon>Fungi</taxon>
        <taxon>Fungi incertae sedis</taxon>
        <taxon>Chytridiomycota</taxon>
        <taxon>Chytridiomycota incertae sedis</taxon>
        <taxon>Chytridiomycetes</taxon>
        <taxon>Chytridiales</taxon>
        <taxon>Chytriomycetaceae</taxon>
        <taxon>Rhizoclosmatium</taxon>
    </lineage>
</organism>
<evidence type="ECO:0000256" key="2">
    <source>
        <dbReference type="ARBA" id="ARBA00022737"/>
    </source>
</evidence>
<keyword evidence="2" id="KW-0677">Repeat</keyword>
<dbReference type="AlphaFoldDB" id="A0A1Y2CKR6"/>
<dbReference type="PANTHER" id="PTHR23235:SF120">
    <property type="entry name" value="KRUPPEL-LIKE FACTOR 15"/>
    <property type="match status" value="1"/>
</dbReference>
<dbReference type="Proteomes" id="UP000193642">
    <property type="component" value="Unassembled WGS sequence"/>
</dbReference>
<accession>A0A1Y2CKR6</accession>
<feature type="domain" description="C2H2-type" evidence="6">
    <location>
        <begin position="235"/>
        <end position="264"/>
    </location>
</feature>
<dbReference type="SMART" id="SM00355">
    <property type="entry name" value="ZnF_C2H2"/>
    <property type="match status" value="2"/>
</dbReference>
<feature type="domain" description="C2H2-type" evidence="6">
    <location>
        <begin position="265"/>
        <end position="291"/>
    </location>
</feature>
<keyword evidence="3 5" id="KW-0863">Zinc-finger</keyword>
<dbReference type="PROSITE" id="PS00028">
    <property type="entry name" value="ZINC_FINGER_C2H2_1"/>
    <property type="match status" value="2"/>
</dbReference>
<sequence length="423" mass="46657">MRYHTEGTRFGHIDTAEVYADEDINLPQLCHGNAKSQQTELDHSLRIHTLLQNYQPMTVDESLILSDFSMLVAPSPRLNSPVDTTPPLIDPTFNLDQFYVGLGMEPFLMPEPISFSCGAPQFYSQQPWDISSFSAFPTMPLYLVETPCPTPTATLYSYLSPPLSASPEMVTATFSAQVENQETTFLMDQLLLGTCIKTLHQIPSPTIIPDKVVVQASNNQSSNEVESKEESSASHRCPVSGCSGSFTKQANLKQHMLKHTGELPFVCEYETCNKRYNTRNRLKVHMRQHTGILVKSISFIDNGKTLIGVGLDDQLYTRSGNVHEDSYWSLVPNSGTVVDVTVLGSNIIDGTAPDGNLYTTKDLNSPWEFLPGGCCVVRTSPFDDGIYGIGPDGAVYAKETLDSNWAMLPNSYSVVNVAGTLLY</sequence>
<dbReference type="EMBL" id="MCGO01000013">
    <property type="protein sequence ID" value="ORY47611.1"/>
    <property type="molecule type" value="Genomic_DNA"/>
</dbReference>
<dbReference type="PANTHER" id="PTHR23235">
    <property type="entry name" value="KRUEPPEL-LIKE TRANSCRIPTION FACTOR"/>
    <property type="match status" value="1"/>
</dbReference>
<name>A0A1Y2CKR6_9FUNG</name>
<protein>
    <recommendedName>
        <fullName evidence="6">C2H2-type domain-containing protein</fullName>
    </recommendedName>
</protein>
<dbReference type="Gene3D" id="3.30.160.60">
    <property type="entry name" value="Classic Zinc Finger"/>
    <property type="match status" value="2"/>
</dbReference>
<keyword evidence="4" id="KW-0862">Zinc</keyword>
<dbReference type="Pfam" id="PF00096">
    <property type="entry name" value="zf-C2H2"/>
    <property type="match status" value="2"/>
</dbReference>
<evidence type="ECO:0000256" key="3">
    <source>
        <dbReference type="ARBA" id="ARBA00022771"/>
    </source>
</evidence>
<evidence type="ECO:0000256" key="5">
    <source>
        <dbReference type="PROSITE-ProRule" id="PRU00042"/>
    </source>
</evidence>
<dbReference type="OrthoDB" id="10556370at2759"/>
<proteinExistence type="predicted"/>
<dbReference type="PROSITE" id="PS50157">
    <property type="entry name" value="ZINC_FINGER_C2H2_2"/>
    <property type="match status" value="2"/>
</dbReference>
<dbReference type="InterPro" id="IPR036236">
    <property type="entry name" value="Znf_C2H2_sf"/>
</dbReference>
<evidence type="ECO:0000256" key="4">
    <source>
        <dbReference type="ARBA" id="ARBA00022833"/>
    </source>
</evidence>
<dbReference type="FunFam" id="3.30.160.60:FF:000125">
    <property type="entry name" value="Putative zinc finger protein 143"/>
    <property type="match status" value="1"/>
</dbReference>
<evidence type="ECO:0000256" key="1">
    <source>
        <dbReference type="ARBA" id="ARBA00022723"/>
    </source>
</evidence>
<dbReference type="GO" id="GO:0008270">
    <property type="term" value="F:zinc ion binding"/>
    <property type="evidence" value="ECO:0007669"/>
    <property type="project" value="UniProtKB-KW"/>
</dbReference>
<reference evidence="7 8" key="1">
    <citation type="submission" date="2016-07" db="EMBL/GenBank/DDBJ databases">
        <title>Pervasive Adenine N6-methylation of Active Genes in Fungi.</title>
        <authorList>
            <consortium name="DOE Joint Genome Institute"/>
            <person name="Mondo S.J."/>
            <person name="Dannebaum R.O."/>
            <person name="Kuo R.C."/>
            <person name="Labutti K."/>
            <person name="Haridas S."/>
            <person name="Kuo A."/>
            <person name="Salamov A."/>
            <person name="Ahrendt S.R."/>
            <person name="Lipzen A."/>
            <person name="Sullivan W."/>
            <person name="Andreopoulos W.B."/>
            <person name="Clum A."/>
            <person name="Lindquist E."/>
            <person name="Daum C."/>
            <person name="Ramamoorthy G.K."/>
            <person name="Gryganskyi A."/>
            <person name="Culley D."/>
            <person name="Magnuson J.K."/>
            <person name="James T.Y."/>
            <person name="O'Malley M.A."/>
            <person name="Stajich J.E."/>
            <person name="Spatafora J.W."/>
            <person name="Visel A."/>
            <person name="Grigoriev I.V."/>
        </authorList>
    </citation>
    <scope>NUCLEOTIDE SEQUENCE [LARGE SCALE GENOMIC DNA]</scope>
    <source>
        <strain evidence="7 8">JEL800</strain>
    </source>
</reference>
<dbReference type="InterPro" id="IPR013087">
    <property type="entry name" value="Znf_C2H2_type"/>
</dbReference>
<keyword evidence="1" id="KW-0479">Metal-binding</keyword>
<gene>
    <name evidence="7" type="ORF">BCR33DRAFT_782724</name>
</gene>
<dbReference type="SUPFAM" id="SSF57667">
    <property type="entry name" value="beta-beta-alpha zinc fingers"/>
    <property type="match status" value="1"/>
</dbReference>
<comment type="caution">
    <text evidence="7">The sequence shown here is derived from an EMBL/GenBank/DDBJ whole genome shotgun (WGS) entry which is preliminary data.</text>
</comment>
<dbReference type="GO" id="GO:0000978">
    <property type="term" value="F:RNA polymerase II cis-regulatory region sequence-specific DNA binding"/>
    <property type="evidence" value="ECO:0007669"/>
    <property type="project" value="TreeGrafter"/>
</dbReference>
<keyword evidence="8" id="KW-1185">Reference proteome</keyword>
<dbReference type="STRING" id="329046.A0A1Y2CKR6"/>
<evidence type="ECO:0000313" key="7">
    <source>
        <dbReference type="EMBL" id="ORY47611.1"/>
    </source>
</evidence>